<keyword evidence="4" id="KW-1185">Reference proteome</keyword>
<proteinExistence type="predicted"/>
<dbReference type="EMBL" id="CP141059">
    <property type="protein sequence ID" value="WQQ27414.1"/>
    <property type="molecule type" value="Genomic_DNA"/>
</dbReference>
<accession>A0ABZ0ZT18</accession>
<dbReference type="RefSeq" id="WP_322456773.1">
    <property type="nucleotide sequence ID" value="NZ_CP141059.1"/>
</dbReference>
<gene>
    <name evidence="3" type="ORF">SHK19_04100</name>
</gene>
<keyword evidence="2" id="KW-1133">Transmembrane helix</keyword>
<feature type="region of interest" description="Disordered" evidence="1">
    <location>
        <begin position="59"/>
        <end position="124"/>
    </location>
</feature>
<evidence type="ECO:0000313" key="3">
    <source>
        <dbReference type="EMBL" id="WQQ27414.1"/>
    </source>
</evidence>
<evidence type="ECO:0008006" key="5">
    <source>
        <dbReference type="Google" id="ProtNLM"/>
    </source>
</evidence>
<evidence type="ECO:0000313" key="4">
    <source>
        <dbReference type="Proteomes" id="UP001327225"/>
    </source>
</evidence>
<feature type="transmembrane region" description="Helical" evidence="2">
    <location>
        <begin position="39"/>
        <end position="58"/>
    </location>
</feature>
<organism evidence="3 4">
    <name type="scientific">Nocardioides bizhenqiangii</name>
    <dbReference type="NCBI Taxonomy" id="3095076"/>
    <lineage>
        <taxon>Bacteria</taxon>
        <taxon>Bacillati</taxon>
        <taxon>Actinomycetota</taxon>
        <taxon>Actinomycetes</taxon>
        <taxon>Propionibacteriales</taxon>
        <taxon>Nocardioidaceae</taxon>
        <taxon>Nocardioides</taxon>
    </lineage>
</organism>
<reference evidence="4" key="1">
    <citation type="submission" date="2023-12" db="EMBL/GenBank/DDBJ databases">
        <title>Novel species in genus Nocardioides.</title>
        <authorList>
            <person name="Zhou H."/>
        </authorList>
    </citation>
    <scope>NUCLEOTIDE SEQUENCE [LARGE SCALE GENOMIC DNA]</scope>
    <source>
        <strain evidence="4">HM61</strain>
    </source>
</reference>
<dbReference type="SUPFAM" id="SSF82171">
    <property type="entry name" value="DPP6 N-terminal domain-like"/>
    <property type="match status" value="1"/>
</dbReference>
<sequence>MTDQRLRELLEERVADLTPIDLVDGAWERAAVVRRRRHAVAGAAVAVVVVVGTTTVVVSGRGDEAPPPPTTSSTESPAPGPKAERGGPYGGAEVWWAPATDQETDLPRLTGSGLPERIDLSETEGEVPTGVRAVGLFQLWGDEPGDVVVVGADGASYSLDVSRLEPVTDGGGFRPPVTQESLSPDGRHAFFVQRNWLEVYDFETAGWSRVPASEGLGATAKWTSDGRTIRILSASLPDGTEVEWMLYDPVGNAIRSTSRPDSYGGPQEVDDFHGPIKRDTEGGARGLFLAGPVPDPDGGKGYTLDAVGAGGRTTPEAILAMPLEMVDGRWKQCCPVVGWLDPETVLFESRHEDARILAWRVGRPDVYRVSDIRGWTPGKESYVASFADPSLPPATEPVDLPTAERGPAYGGASIWWAPPAGEETSLPWLGDSPLPQTIDLSEGLPPVPTGRRAVGVFQIRSRGVVLTHDGTTYSFAIDHLDPVADEEGNAIGSLGDVSPDGRHVFFVQRSSLEVYDFLQGTWSTIETPDWLAEGAAWFDDRRIWVPEALGATDGTAYSVDGDSEAAPYPRDGDIWGAPGAQAVLPAIDNGDASPYAEMVAQDYVVSEPMTGPDGTSTGGAHVLLVGQPDSDWAAGLAYPFVDGDRGLGSVAVLDWVTPTQVLYWSASASTGRRILAWDPGTRWLARVSELTGLTDRDPLASSFADLTPPGD</sequence>
<keyword evidence="2" id="KW-0472">Membrane</keyword>
<name>A0ABZ0ZT18_9ACTN</name>
<dbReference type="Proteomes" id="UP001327225">
    <property type="component" value="Chromosome"/>
</dbReference>
<evidence type="ECO:0000256" key="1">
    <source>
        <dbReference type="SAM" id="MobiDB-lite"/>
    </source>
</evidence>
<evidence type="ECO:0000256" key="2">
    <source>
        <dbReference type="SAM" id="Phobius"/>
    </source>
</evidence>
<protein>
    <recommendedName>
        <fullName evidence="5">WD40 repeat domain-containing protein</fullName>
    </recommendedName>
</protein>
<keyword evidence="2" id="KW-0812">Transmembrane</keyword>